<evidence type="ECO:0000313" key="1">
    <source>
        <dbReference type="EMBL" id="NYI96739.1"/>
    </source>
</evidence>
<comment type="caution">
    <text evidence="1">The sequence shown here is derived from an EMBL/GenBank/DDBJ whole genome shotgun (WGS) entry which is preliminary data.</text>
</comment>
<name>A0A853BMC6_9ACTN</name>
<evidence type="ECO:0000313" key="2">
    <source>
        <dbReference type="Proteomes" id="UP000575985"/>
    </source>
</evidence>
<sequence length="38" mass="4240">MFTPGSDQSNETILFANSSVDLATEKFLLDHLDKIIEV</sequence>
<organism evidence="1 2">
    <name type="scientific">Streptomonospora nanhaiensis</name>
    <dbReference type="NCBI Taxonomy" id="1323731"/>
    <lineage>
        <taxon>Bacteria</taxon>
        <taxon>Bacillati</taxon>
        <taxon>Actinomycetota</taxon>
        <taxon>Actinomycetes</taxon>
        <taxon>Streptosporangiales</taxon>
        <taxon>Nocardiopsidaceae</taxon>
        <taxon>Streptomonospora</taxon>
    </lineage>
</organism>
<gene>
    <name evidence="1" type="ORF">HNR12_003016</name>
</gene>
<accession>A0A853BMC6</accession>
<dbReference type="AlphaFoldDB" id="A0A853BMC6"/>
<protein>
    <submittedName>
        <fullName evidence="1">Uncharacterized protein</fullName>
    </submittedName>
</protein>
<dbReference type="Proteomes" id="UP000575985">
    <property type="component" value="Unassembled WGS sequence"/>
</dbReference>
<dbReference type="EMBL" id="JACCFO010000001">
    <property type="protein sequence ID" value="NYI96739.1"/>
    <property type="molecule type" value="Genomic_DNA"/>
</dbReference>
<proteinExistence type="predicted"/>
<keyword evidence="2" id="KW-1185">Reference proteome</keyword>
<reference evidence="1 2" key="1">
    <citation type="submission" date="2020-07" db="EMBL/GenBank/DDBJ databases">
        <title>Sequencing the genomes of 1000 actinobacteria strains.</title>
        <authorList>
            <person name="Klenk H.-P."/>
        </authorList>
    </citation>
    <scope>NUCLEOTIDE SEQUENCE [LARGE SCALE GENOMIC DNA]</scope>
    <source>
        <strain evidence="1 2">DSM 45927</strain>
    </source>
</reference>